<proteinExistence type="predicted"/>
<keyword evidence="8" id="KW-0862">Zinc</keyword>
<dbReference type="EMBL" id="KZ613470">
    <property type="protein sequence ID" value="PMD25275.1"/>
    <property type="molecule type" value="Genomic_DNA"/>
</dbReference>
<dbReference type="GO" id="GO:0061630">
    <property type="term" value="F:ubiquitin protein ligase activity"/>
    <property type="evidence" value="ECO:0007669"/>
    <property type="project" value="UniProtKB-EC"/>
</dbReference>
<evidence type="ECO:0000313" key="11">
    <source>
        <dbReference type="Proteomes" id="UP000235672"/>
    </source>
</evidence>
<dbReference type="GO" id="GO:0008270">
    <property type="term" value="F:zinc ion binding"/>
    <property type="evidence" value="ECO:0007669"/>
    <property type="project" value="UniProtKB-KW"/>
</dbReference>
<dbReference type="Proteomes" id="UP000235672">
    <property type="component" value="Unassembled WGS sequence"/>
</dbReference>
<evidence type="ECO:0000313" key="10">
    <source>
        <dbReference type="EMBL" id="PMD25275.1"/>
    </source>
</evidence>
<evidence type="ECO:0000256" key="6">
    <source>
        <dbReference type="ARBA" id="ARBA00022771"/>
    </source>
</evidence>
<dbReference type="InterPro" id="IPR044066">
    <property type="entry name" value="TRIAD_supradom"/>
</dbReference>
<dbReference type="Pfam" id="PF01485">
    <property type="entry name" value="IBR"/>
    <property type="match status" value="1"/>
</dbReference>
<evidence type="ECO:0000256" key="5">
    <source>
        <dbReference type="ARBA" id="ARBA00022737"/>
    </source>
</evidence>
<reference evidence="10 11" key="1">
    <citation type="submission" date="2016-05" db="EMBL/GenBank/DDBJ databases">
        <title>A degradative enzymes factory behind the ericoid mycorrhizal symbiosis.</title>
        <authorList>
            <consortium name="DOE Joint Genome Institute"/>
            <person name="Martino E."/>
            <person name="Morin E."/>
            <person name="Grelet G."/>
            <person name="Kuo A."/>
            <person name="Kohler A."/>
            <person name="Daghino S."/>
            <person name="Barry K."/>
            <person name="Choi C."/>
            <person name="Cichocki N."/>
            <person name="Clum A."/>
            <person name="Copeland A."/>
            <person name="Hainaut M."/>
            <person name="Haridas S."/>
            <person name="Labutti K."/>
            <person name="Lindquist E."/>
            <person name="Lipzen A."/>
            <person name="Khouja H.-R."/>
            <person name="Murat C."/>
            <person name="Ohm R."/>
            <person name="Olson A."/>
            <person name="Spatafora J."/>
            <person name="Veneault-Fourrey C."/>
            <person name="Henrissat B."/>
            <person name="Grigoriev I."/>
            <person name="Martin F."/>
            <person name="Perotto S."/>
        </authorList>
    </citation>
    <scope>NUCLEOTIDE SEQUENCE [LARGE SCALE GENOMIC DNA]</scope>
    <source>
        <strain evidence="10 11">UAMH 7357</strain>
    </source>
</reference>
<feature type="domain" description="RING-type" evidence="9">
    <location>
        <begin position="132"/>
        <end position="360"/>
    </location>
</feature>
<dbReference type="InterPro" id="IPR002867">
    <property type="entry name" value="IBR_dom"/>
</dbReference>
<dbReference type="PANTHER" id="PTHR11685">
    <property type="entry name" value="RBR FAMILY RING FINGER AND IBR DOMAIN-CONTAINING"/>
    <property type="match status" value="1"/>
</dbReference>
<keyword evidence="11" id="KW-1185">Reference proteome</keyword>
<dbReference type="EC" id="2.3.2.31" evidence="2"/>
<keyword evidence="4" id="KW-0479">Metal-binding</keyword>
<name>A0A2J6QG88_9HELO</name>
<dbReference type="AlphaFoldDB" id="A0A2J6QG88"/>
<evidence type="ECO:0000256" key="8">
    <source>
        <dbReference type="ARBA" id="ARBA00022833"/>
    </source>
</evidence>
<keyword evidence="5" id="KW-0677">Repeat</keyword>
<accession>A0A2J6QG88</accession>
<dbReference type="SUPFAM" id="SSF57850">
    <property type="entry name" value="RING/U-box"/>
    <property type="match status" value="2"/>
</dbReference>
<protein>
    <recommendedName>
        <fullName evidence="2">RBR-type E3 ubiquitin transferase</fullName>
        <ecNumber evidence="2">2.3.2.31</ecNumber>
    </recommendedName>
</protein>
<dbReference type="InterPro" id="IPR031127">
    <property type="entry name" value="E3_UB_ligase_RBR"/>
</dbReference>
<gene>
    <name evidence="10" type="ORF">NA56DRAFT_619271</name>
</gene>
<dbReference type="Gene3D" id="3.30.40.10">
    <property type="entry name" value="Zinc/RING finger domain, C3HC4 (zinc finger)"/>
    <property type="match status" value="1"/>
</dbReference>
<dbReference type="PROSITE" id="PS51873">
    <property type="entry name" value="TRIAD"/>
    <property type="match status" value="1"/>
</dbReference>
<evidence type="ECO:0000259" key="9">
    <source>
        <dbReference type="PROSITE" id="PS51873"/>
    </source>
</evidence>
<evidence type="ECO:0000256" key="1">
    <source>
        <dbReference type="ARBA" id="ARBA00001798"/>
    </source>
</evidence>
<evidence type="ECO:0000256" key="3">
    <source>
        <dbReference type="ARBA" id="ARBA00022679"/>
    </source>
</evidence>
<comment type="catalytic activity">
    <reaction evidence="1">
        <text>[E2 ubiquitin-conjugating enzyme]-S-ubiquitinyl-L-cysteine + [acceptor protein]-L-lysine = [E2 ubiquitin-conjugating enzyme]-L-cysteine + [acceptor protein]-N(6)-ubiquitinyl-L-lysine.</text>
        <dbReference type="EC" id="2.3.2.31"/>
    </reaction>
</comment>
<keyword evidence="3" id="KW-0808">Transferase</keyword>
<evidence type="ECO:0000256" key="7">
    <source>
        <dbReference type="ARBA" id="ARBA00022786"/>
    </source>
</evidence>
<dbReference type="InterPro" id="IPR013083">
    <property type="entry name" value="Znf_RING/FYVE/PHD"/>
</dbReference>
<dbReference type="STRING" id="1745343.A0A2J6QG88"/>
<keyword evidence="7" id="KW-0833">Ubl conjugation pathway</keyword>
<evidence type="ECO:0000256" key="2">
    <source>
        <dbReference type="ARBA" id="ARBA00012251"/>
    </source>
</evidence>
<dbReference type="SMART" id="SM00647">
    <property type="entry name" value="IBR"/>
    <property type="match status" value="2"/>
</dbReference>
<dbReference type="GO" id="GO:0016567">
    <property type="term" value="P:protein ubiquitination"/>
    <property type="evidence" value="ECO:0007669"/>
    <property type="project" value="InterPro"/>
</dbReference>
<sequence>MVLVSHTTPSGAELDDWTLCWEVNLRFHARMWWSLVCYVCGKTQTSGNYHSTFLRDATSCRRGHSWKDWAKVGSCICNICDKDNVLNITKREKKCFVDGCESFLNVSMKVVEGKIDDEDILGKYQELWKRHQFFTCLICQCEEPLEDAPSRSPTLKCKHDPNICSECMTGFLSNAIDTGGWQEIRCPDSKCDEALTGGDVQAFAPREAFLRYEELITMKYLSKLPNFRWCAGDEQQCGSGQILPGGKDPKWKCRRCKAYNCFNCKTLYHEKQTCQQYQRFKKVDGKSLETILQTTKGCPRRGCTKRVEKHKRCKDTFLLIQTLVGGCGTEFCWHCKVIYSPGNRSHLADCIFAWGQPRPKPSADDPLYADDWDKDPEYIAPDDLYAN</sequence>
<organism evidence="10 11">
    <name type="scientific">Hyaloscypha hepaticicola</name>
    <dbReference type="NCBI Taxonomy" id="2082293"/>
    <lineage>
        <taxon>Eukaryota</taxon>
        <taxon>Fungi</taxon>
        <taxon>Dikarya</taxon>
        <taxon>Ascomycota</taxon>
        <taxon>Pezizomycotina</taxon>
        <taxon>Leotiomycetes</taxon>
        <taxon>Helotiales</taxon>
        <taxon>Hyaloscyphaceae</taxon>
        <taxon>Hyaloscypha</taxon>
    </lineage>
</organism>
<keyword evidence="6" id="KW-0863">Zinc-finger</keyword>
<evidence type="ECO:0000256" key="4">
    <source>
        <dbReference type="ARBA" id="ARBA00022723"/>
    </source>
</evidence>
<dbReference type="OrthoDB" id="1431934at2759"/>